<dbReference type="Pfam" id="PF04815">
    <property type="entry name" value="Sec23_helical"/>
    <property type="match status" value="1"/>
</dbReference>
<feature type="domain" description="Sec23/Sec24 helical" evidence="8">
    <location>
        <begin position="565"/>
        <end position="653"/>
    </location>
</feature>
<dbReference type="Pfam" id="PF04810">
    <property type="entry name" value="zf-Sec23_Sec24"/>
    <property type="match status" value="1"/>
</dbReference>
<feature type="domain" description="Gelsolin-like" evidence="5">
    <location>
        <begin position="684"/>
        <end position="736"/>
    </location>
</feature>
<dbReference type="GO" id="GO:0008270">
    <property type="term" value="F:zinc ion binding"/>
    <property type="evidence" value="ECO:0007669"/>
    <property type="project" value="InterPro"/>
</dbReference>
<dbReference type="GO" id="GO:0000149">
    <property type="term" value="F:SNARE binding"/>
    <property type="evidence" value="ECO:0007669"/>
    <property type="project" value="TreeGrafter"/>
</dbReference>
<evidence type="ECO:0000259" key="5">
    <source>
        <dbReference type="Pfam" id="PF00626"/>
    </source>
</evidence>
<feature type="domain" description="Sec23/Sec24 trunk" evidence="7">
    <location>
        <begin position="232"/>
        <end position="476"/>
    </location>
</feature>
<sequence length="800" mass="88529">MSRSNTTLLRPIPQPPHSAGRRFGGLRASIPADQVPSPVASALADQRIWSSEPFLTCDTERAVPLAGSDYNAVDQGNSSPRFLRPCTYAIPNSHDLATSCEVPLSLVLQPFAQQRAEEYPVPVVDFGAPGPPRCGDCRAYVNPWCIWIMNGQRWICNICRKENPVAADYYSPLDPSGKRSDLPNKPELKHGTVDFVVPMEYWAQPAPPRLLPLYSDDSQLDSPSESNSLRPPQPMSTLFMIDVSQPATSSGLVAFLCNSIREILYGSDAGNPFENRLVGFMTFDSTLHFYNISSDLVQPGMLIVSDIDEVFSPFRQGLFVDPQASRALIERLLDIISQQFVDRPNTACALSPALRGALAAMLRLSEKVTTGGQVMLFQSSLPNFGSGALSTRNEVSLYGTDKEKTLFQPQEASWQDLAQECAEAGVGVHMFLFPTQYIDVTSIGIVASLTGGDIFYHPRFVPERDSKVLRSELHRVALRETGYDVSIRARISNGLRVLSYEGNFLEQATGDIKMGNLDADKALSVTFGHERTLDIHKDIYVQCAILYTSTLGERRVRTVNLALGFVSRMHSENLNNLKQTLTERCAALLLAYRRQCAASTAPTQLILPESFKLLPIYALSFLKSKSIKGGSIGSDIRNYDAHRIKWMGATSLLSYLYPRLIAIHDLDEHVGIPDLNSSWIPLPTPMRPSYLYMEAHGAYLIDNGELTVLWIGAATSPQILHDLFGVDNLDEIPRNASLMEPRSLLATQVQNIIHALESRRGGRTVPFLIARQNMDAAEIEFSNMLVEDQNNDAMSHTDCA</sequence>
<dbReference type="GO" id="GO:0090110">
    <property type="term" value="P:COPII-coated vesicle cargo loading"/>
    <property type="evidence" value="ECO:0007669"/>
    <property type="project" value="TreeGrafter"/>
</dbReference>
<dbReference type="InterPro" id="IPR007123">
    <property type="entry name" value="Gelsolin-like_dom"/>
</dbReference>
<gene>
    <name evidence="9" type="ORF">BS47DRAFT_1371371</name>
</gene>
<dbReference type="GO" id="GO:0070971">
    <property type="term" value="C:endoplasmic reticulum exit site"/>
    <property type="evidence" value="ECO:0007669"/>
    <property type="project" value="TreeGrafter"/>
</dbReference>
<protein>
    <recommendedName>
        <fullName evidence="11">Sec24-like protein</fullName>
    </recommendedName>
</protein>
<dbReference type="InterPro" id="IPR006900">
    <property type="entry name" value="Sec23/24_helical_dom"/>
</dbReference>
<dbReference type="Gene3D" id="1.20.120.730">
    <property type="entry name" value="Sec23/Sec24 helical domain"/>
    <property type="match status" value="1"/>
</dbReference>
<dbReference type="InterPro" id="IPR036180">
    <property type="entry name" value="Gelsolin-like_dom_sf"/>
</dbReference>
<dbReference type="InterPro" id="IPR036465">
    <property type="entry name" value="vWFA_dom_sf"/>
</dbReference>
<dbReference type="InterPro" id="IPR006895">
    <property type="entry name" value="Znf_Sec23_Sec24"/>
</dbReference>
<organism evidence="9 10">
    <name type="scientific">Hydnum rufescens UP504</name>
    <dbReference type="NCBI Taxonomy" id="1448309"/>
    <lineage>
        <taxon>Eukaryota</taxon>
        <taxon>Fungi</taxon>
        <taxon>Dikarya</taxon>
        <taxon>Basidiomycota</taxon>
        <taxon>Agaricomycotina</taxon>
        <taxon>Agaricomycetes</taxon>
        <taxon>Cantharellales</taxon>
        <taxon>Hydnaceae</taxon>
        <taxon>Hydnum</taxon>
    </lineage>
</organism>
<evidence type="ECO:0000259" key="6">
    <source>
        <dbReference type="Pfam" id="PF04810"/>
    </source>
</evidence>
<dbReference type="Proteomes" id="UP000886523">
    <property type="component" value="Unassembled WGS sequence"/>
</dbReference>
<dbReference type="InterPro" id="IPR050550">
    <property type="entry name" value="SEC23_SEC24_subfamily"/>
</dbReference>
<dbReference type="Gene3D" id="2.60.40.1670">
    <property type="entry name" value="beta-sandwich domain of Sec23/24"/>
    <property type="match status" value="1"/>
</dbReference>
<dbReference type="InterPro" id="IPR036174">
    <property type="entry name" value="Znf_Sec23_Sec24_sf"/>
</dbReference>
<reference evidence="9" key="1">
    <citation type="journal article" date="2020" name="Nat. Commun.">
        <title>Large-scale genome sequencing of mycorrhizal fungi provides insights into the early evolution of symbiotic traits.</title>
        <authorList>
            <person name="Miyauchi S."/>
            <person name="Kiss E."/>
            <person name="Kuo A."/>
            <person name="Drula E."/>
            <person name="Kohler A."/>
            <person name="Sanchez-Garcia M."/>
            <person name="Morin E."/>
            <person name="Andreopoulos B."/>
            <person name="Barry K.W."/>
            <person name="Bonito G."/>
            <person name="Buee M."/>
            <person name="Carver A."/>
            <person name="Chen C."/>
            <person name="Cichocki N."/>
            <person name="Clum A."/>
            <person name="Culley D."/>
            <person name="Crous P.W."/>
            <person name="Fauchery L."/>
            <person name="Girlanda M."/>
            <person name="Hayes R.D."/>
            <person name="Keri Z."/>
            <person name="LaButti K."/>
            <person name="Lipzen A."/>
            <person name="Lombard V."/>
            <person name="Magnuson J."/>
            <person name="Maillard F."/>
            <person name="Murat C."/>
            <person name="Nolan M."/>
            <person name="Ohm R.A."/>
            <person name="Pangilinan J."/>
            <person name="Pereira M.F."/>
            <person name="Perotto S."/>
            <person name="Peter M."/>
            <person name="Pfister S."/>
            <person name="Riley R."/>
            <person name="Sitrit Y."/>
            <person name="Stielow J.B."/>
            <person name="Szollosi G."/>
            <person name="Zifcakova L."/>
            <person name="Stursova M."/>
            <person name="Spatafora J.W."/>
            <person name="Tedersoo L."/>
            <person name="Vaario L.M."/>
            <person name="Yamada A."/>
            <person name="Yan M."/>
            <person name="Wang P."/>
            <person name="Xu J."/>
            <person name="Bruns T."/>
            <person name="Baldrian P."/>
            <person name="Vilgalys R."/>
            <person name="Dunand C."/>
            <person name="Henrissat B."/>
            <person name="Grigoriev I.V."/>
            <person name="Hibbett D."/>
            <person name="Nagy L.G."/>
            <person name="Martin F.M."/>
        </authorList>
    </citation>
    <scope>NUCLEOTIDE SEQUENCE</scope>
    <source>
        <strain evidence="9">UP504</strain>
    </source>
</reference>
<dbReference type="GO" id="GO:0030127">
    <property type="term" value="C:COPII vesicle coat"/>
    <property type="evidence" value="ECO:0007669"/>
    <property type="project" value="InterPro"/>
</dbReference>
<evidence type="ECO:0000259" key="7">
    <source>
        <dbReference type="Pfam" id="PF04811"/>
    </source>
</evidence>
<dbReference type="InterPro" id="IPR036175">
    <property type="entry name" value="Sec23/24_helical_dom_sf"/>
</dbReference>
<dbReference type="SUPFAM" id="SSF81995">
    <property type="entry name" value="beta-sandwich domain of Sec23/24"/>
    <property type="match status" value="1"/>
</dbReference>
<proteinExistence type="inferred from homology"/>
<evidence type="ECO:0000313" key="10">
    <source>
        <dbReference type="Proteomes" id="UP000886523"/>
    </source>
</evidence>
<dbReference type="SUPFAM" id="SSF81811">
    <property type="entry name" value="Helical domain of Sec23/24"/>
    <property type="match status" value="1"/>
</dbReference>
<dbReference type="SUPFAM" id="SSF82919">
    <property type="entry name" value="Zn-finger domain of Sec23/24"/>
    <property type="match status" value="1"/>
</dbReference>
<keyword evidence="10" id="KW-1185">Reference proteome</keyword>
<keyword evidence="2" id="KW-0813">Transport</keyword>
<dbReference type="AlphaFoldDB" id="A0A9P6B4I5"/>
<keyword evidence="3" id="KW-0653">Protein transport</keyword>
<dbReference type="Pfam" id="PF04811">
    <property type="entry name" value="Sec23_trunk"/>
    <property type="match status" value="1"/>
</dbReference>
<dbReference type="GO" id="GO:0006886">
    <property type="term" value="P:intracellular protein transport"/>
    <property type="evidence" value="ECO:0007669"/>
    <property type="project" value="InterPro"/>
</dbReference>
<evidence type="ECO:0008006" key="11">
    <source>
        <dbReference type="Google" id="ProtNLM"/>
    </source>
</evidence>
<accession>A0A9P6B4I5</accession>
<dbReference type="PANTHER" id="PTHR13803:SF4">
    <property type="entry name" value="SECRETORY 24CD, ISOFORM C"/>
    <property type="match status" value="1"/>
</dbReference>
<comment type="similarity">
    <text evidence="1">Belongs to the SEC23/SEC24 family. SEC24 subfamily.</text>
</comment>
<evidence type="ECO:0000313" key="9">
    <source>
        <dbReference type="EMBL" id="KAF9517526.1"/>
    </source>
</evidence>
<evidence type="ECO:0000256" key="4">
    <source>
        <dbReference type="SAM" id="MobiDB-lite"/>
    </source>
</evidence>
<dbReference type="InterPro" id="IPR006896">
    <property type="entry name" value="Sec23/24_trunk_dom"/>
</dbReference>
<dbReference type="OrthoDB" id="49016at2759"/>
<dbReference type="SUPFAM" id="SSF82754">
    <property type="entry name" value="C-terminal, gelsolin-like domain of Sec23/24"/>
    <property type="match status" value="1"/>
</dbReference>
<dbReference type="PANTHER" id="PTHR13803">
    <property type="entry name" value="SEC24-RELATED PROTEIN"/>
    <property type="match status" value="1"/>
</dbReference>
<dbReference type="InterPro" id="IPR029006">
    <property type="entry name" value="ADF-H/Gelsolin-like_dom_sf"/>
</dbReference>
<evidence type="ECO:0000256" key="2">
    <source>
        <dbReference type="ARBA" id="ARBA00022448"/>
    </source>
</evidence>
<dbReference type="Pfam" id="PF00626">
    <property type="entry name" value="Gelsolin"/>
    <property type="match status" value="1"/>
</dbReference>
<dbReference type="Gene3D" id="2.30.30.380">
    <property type="entry name" value="Zn-finger domain of Sec23/24"/>
    <property type="match status" value="1"/>
</dbReference>
<name>A0A9P6B4I5_9AGAM</name>
<dbReference type="Gene3D" id="3.40.50.410">
    <property type="entry name" value="von Willebrand factor, type A domain"/>
    <property type="match status" value="1"/>
</dbReference>
<feature type="domain" description="Zinc finger Sec23/Sec24-type" evidence="6">
    <location>
        <begin position="131"/>
        <end position="169"/>
    </location>
</feature>
<evidence type="ECO:0000256" key="1">
    <source>
        <dbReference type="ARBA" id="ARBA00008334"/>
    </source>
</evidence>
<feature type="region of interest" description="Disordered" evidence="4">
    <location>
        <begin position="1"/>
        <end position="24"/>
    </location>
</feature>
<dbReference type="SUPFAM" id="SSF53300">
    <property type="entry name" value="vWA-like"/>
    <property type="match status" value="1"/>
</dbReference>
<dbReference type="EMBL" id="MU128931">
    <property type="protein sequence ID" value="KAF9517526.1"/>
    <property type="molecule type" value="Genomic_DNA"/>
</dbReference>
<dbReference type="Gene3D" id="3.40.20.10">
    <property type="entry name" value="Severin"/>
    <property type="match status" value="1"/>
</dbReference>
<evidence type="ECO:0000259" key="8">
    <source>
        <dbReference type="Pfam" id="PF04815"/>
    </source>
</evidence>
<evidence type="ECO:0000256" key="3">
    <source>
        <dbReference type="ARBA" id="ARBA00022927"/>
    </source>
</evidence>
<comment type="caution">
    <text evidence="9">The sequence shown here is derived from an EMBL/GenBank/DDBJ whole genome shotgun (WGS) entry which is preliminary data.</text>
</comment>